<evidence type="ECO:0000313" key="3">
    <source>
        <dbReference type="Proteomes" id="UP000248544"/>
    </source>
</evidence>
<dbReference type="Pfam" id="PF20703">
    <property type="entry name" value="nSTAND1"/>
    <property type="match status" value="1"/>
</dbReference>
<dbReference type="EMBL" id="POUA01000075">
    <property type="protein sequence ID" value="PZG48846.1"/>
    <property type="molecule type" value="Genomic_DNA"/>
</dbReference>
<proteinExistence type="predicted"/>
<dbReference type="Pfam" id="PF13560">
    <property type="entry name" value="HTH_31"/>
    <property type="match status" value="1"/>
</dbReference>
<comment type="caution">
    <text evidence="2">The sequence shown here is derived from an EMBL/GenBank/DDBJ whole genome shotgun (WGS) entry which is preliminary data.</text>
</comment>
<dbReference type="Proteomes" id="UP000248544">
    <property type="component" value="Unassembled WGS sequence"/>
</dbReference>
<name>A0A2W2GGW5_9ACTN</name>
<feature type="non-terminal residue" evidence="2">
    <location>
        <position position="317"/>
    </location>
</feature>
<dbReference type="InterPro" id="IPR049052">
    <property type="entry name" value="nSTAND1"/>
</dbReference>
<protein>
    <recommendedName>
        <fullName evidence="1">HTH cro/C1-type domain-containing protein</fullName>
    </recommendedName>
</protein>
<evidence type="ECO:0000259" key="1">
    <source>
        <dbReference type="SMART" id="SM00530"/>
    </source>
</evidence>
<sequence length="317" mass="33007">MPRPERAIDPGGGVVAQFALELREIRRAAGNPGYRELARRTHYSPATLAAAAAGNRLPSLAVTLAYVRACGADETTWRQCWHTAAAELGAQPAGTGSGDGPATRPPYLGLAAYGSDDADLFFGRDHLPAALIERLAIRPFLALIGASGSGKSSLLRAGLLPAAAAQGHATLLITPGAHPLRECATALGTALEIPSGDLITELGDDVGALGAALRRLATAGHDDRRALLIVDQFEEVFTLCTDEQEREWFIAALPAAAAGPDDRARVVLGLRADFYAHCARHGVLVEALQDGQVLVGPMNAGELREVVTRPAAVAGLG</sequence>
<organism evidence="2 3">
    <name type="scientific">Spongiactinospora gelatinilytica</name>
    <dbReference type="NCBI Taxonomy" id="2666298"/>
    <lineage>
        <taxon>Bacteria</taxon>
        <taxon>Bacillati</taxon>
        <taxon>Actinomycetota</taxon>
        <taxon>Actinomycetes</taxon>
        <taxon>Streptosporangiales</taxon>
        <taxon>Streptosporangiaceae</taxon>
        <taxon>Spongiactinospora</taxon>
    </lineage>
</organism>
<gene>
    <name evidence="2" type="ORF">C1I98_12410</name>
</gene>
<dbReference type="AlphaFoldDB" id="A0A2W2GGW5"/>
<keyword evidence="3" id="KW-1185">Reference proteome</keyword>
<evidence type="ECO:0000313" key="2">
    <source>
        <dbReference type="EMBL" id="PZG48846.1"/>
    </source>
</evidence>
<dbReference type="InterPro" id="IPR001387">
    <property type="entry name" value="Cro/C1-type_HTH"/>
</dbReference>
<dbReference type="InterPro" id="IPR027417">
    <property type="entry name" value="P-loop_NTPase"/>
</dbReference>
<dbReference type="RefSeq" id="WP_146607392.1">
    <property type="nucleotide sequence ID" value="NZ_POUA01000075.1"/>
</dbReference>
<accession>A0A2W2GGW5</accession>
<reference evidence="2 3" key="1">
    <citation type="submission" date="2018-01" db="EMBL/GenBank/DDBJ databases">
        <title>Draft genome sequence of Sphaerisporangium sp. 7K107.</title>
        <authorList>
            <person name="Sahin N."/>
            <person name="Saygin H."/>
            <person name="Ay H."/>
        </authorList>
    </citation>
    <scope>NUCLEOTIDE SEQUENCE [LARGE SCALE GENOMIC DNA]</scope>
    <source>
        <strain evidence="2 3">7K107</strain>
    </source>
</reference>
<dbReference type="SMART" id="SM00530">
    <property type="entry name" value="HTH_XRE"/>
    <property type="match status" value="1"/>
</dbReference>
<dbReference type="SUPFAM" id="SSF52540">
    <property type="entry name" value="P-loop containing nucleoside triphosphate hydrolases"/>
    <property type="match status" value="1"/>
</dbReference>
<dbReference type="CDD" id="cd00093">
    <property type="entry name" value="HTH_XRE"/>
    <property type="match status" value="1"/>
</dbReference>
<feature type="domain" description="HTH cro/C1-type" evidence="1">
    <location>
        <begin position="21"/>
        <end position="77"/>
    </location>
</feature>